<dbReference type="SUPFAM" id="SSF47473">
    <property type="entry name" value="EF-hand"/>
    <property type="match status" value="1"/>
</dbReference>
<dbReference type="SMART" id="SM00054">
    <property type="entry name" value="EFh"/>
    <property type="match status" value="3"/>
</dbReference>
<dbReference type="GO" id="GO:0005509">
    <property type="term" value="F:calcium ion binding"/>
    <property type="evidence" value="ECO:0007669"/>
    <property type="project" value="InterPro"/>
</dbReference>
<evidence type="ECO:0000313" key="4">
    <source>
        <dbReference type="Proteomes" id="UP000285060"/>
    </source>
</evidence>
<dbReference type="Pfam" id="PF13499">
    <property type="entry name" value="EF-hand_7"/>
    <property type="match status" value="1"/>
</dbReference>
<feature type="domain" description="EF-hand" evidence="2">
    <location>
        <begin position="169"/>
        <end position="204"/>
    </location>
</feature>
<proteinExistence type="predicted"/>
<dbReference type="InterPro" id="IPR002048">
    <property type="entry name" value="EF_hand_dom"/>
</dbReference>
<dbReference type="PROSITE" id="PS50222">
    <property type="entry name" value="EF_HAND_2"/>
    <property type="match status" value="3"/>
</dbReference>
<organism evidence="3 4">
    <name type="scientific">Aphanomyces invadans</name>
    <dbReference type="NCBI Taxonomy" id="157072"/>
    <lineage>
        <taxon>Eukaryota</taxon>
        <taxon>Sar</taxon>
        <taxon>Stramenopiles</taxon>
        <taxon>Oomycota</taxon>
        <taxon>Saprolegniomycetes</taxon>
        <taxon>Saprolegniales</taxon>
        <taxon>Verrucalvaceae</taxon>
        <taxon>Aphanomyces</taxon>
    </lineage>
</organism>
<keyword evidence="1" id="KW-0106">Calcium</keyword>
<dbReference type="InterPro" id="IPR011992">
    <property type="entry name" value="EF-hand-dom_pair"/>
</dbReference>
<sequence length="331" mass="37091">MGLSGVATADFPNGPYRFQASMYPPGATEAPGGQTITETHDQTVLSYYKTVEYWLPRPIMDPLWESVKRMDGSVDYSLNFHRAFFTKECGDRPSAAFINTTDPPNMMDFILDTLGVPMSPSFLEKFDDFDMKHMDVNLDGKLTLDEVAEMMKSGQKTLSATAFDAFLVELEALKREAALKLDPDRDGRITYGEFDAWVGLDPALAFDRFDLDKSGYLDENELSRFLMDRQLPRLDAIAIMLDPDFDGRVYYEMFEQFVFQASSVVFRSYDFDNSNDLNASEVALLQADIGVSFLNAPVMLSLLPTNTSTYRALHAHVGSAPHNIGCASTRT</sequence>
<feature type="domain" description="EF-hand" evidence="2">
    <location>
        <begin position="205"/>
        <end position="232"/>
    </location>
</feature>
<evidence type="ECO:0000259" key="2">
    <source>
        <dbReference type="PROSITE" id="PS50222"/>
    </source>
</evidence>
<dbReference type="AlphaFoldDB" id="A0A3R6WFW0"/>
<comment type="caution">
    <text evidence="3">The sequence shown here is derived from an EMBL/GenBank/DDBJ whole genome shotgun (WGS) entry which is preliminary data.</text>
</comment>
<evidence type="ECO:0000313" key="3">
    <source>
        <dbReference type="EMBL" id="RHY23932.1"/>
    </source>
</evidence>
<dbReference type="VEuPathDB" id="FungiDB:H310_12683"/>
<dbReference type="Gene3D" id="1.10.238.10">
    <property type="entry name" value="EF-hand"/>
    <property type="match status" value="2"/>
</dbReference>
<dbReference type="Proteomes" id="UP000285060">
    <property type="component" value="Unassembled WGS sequence"/>
</dbReference>
<accession>A0A3R6WFW0</accession>
<dbReference type="InterPro" id="IPR018247">
    <property type="entry name" value="EF_Hand_1_Ca_BS"/>
</dbReference>
<feature type="domain" description="EF-hand" evidence="2">
    <location>
        <begin position="131"/>
        <end position="157"/>
    </location>
</feature>
<keyword evidence="4" id="KW-1185">Reference proteome</keyword>
<protein>
    <recommendedName>
        <fullName evidence="2">EF-hand domain-containing protein</fullName>
    </recommendedName>
</protein>
<dbReference type="PROSITE" id="PS00018">
    <property type="entry name" value="EF_HAND_1"/>
    <property type="match status" value="3"/>
</dbReference>
<reference evidence="3 4" key="1">
    <citation type="submission" date="2018-08" db="EMBL/GenBank/DDBJ databases">
        <title>Aphanomyces genome sequencing and annotation.</title>
        <authorList>
            <person name="Minardi D."/>
            <person name="Oidtmann B."/>
            <person name="Van Der Giezen M."/>
            <person name="Studholme D.J."/>
        </authorList>
    </citation>
    <scope>NUCLEOTIDE SEQUENCE [LARGE SCALE GENOMIC DNA]</scope>
    <source>
        <strain evidence="3 4">NJM0002</strain>
    </source>
</reference>
<gene>
    <name evidence="3" type="ORF">DYB32_010896</name>
</gene>
<evidence type="ECO:0000256" key="1">
    <source>
        <dbReference type="ARBA" id="ARBA00022837"/>
    </source>
</evidence>
<name>A0A3R6WFW0_9STRA</name>
<dbReference type="EMBL" id="QUSY01001714">
    <property type="protein sequence ID" value="RHY23932.1"/>
    <property type="molecule type" value="Genomic_DNA"/>
</dbReference>